<dbReference type="InterPro" id="IPR046357">
    <property type="entry name" value="PPIase_dom_sf"/>
</dbReference>
<comment type="similarity">
    <text evidence="2">Belongs to the FKBP-type PPIase family.</text>
</comment>
<keyword evidence="4 6" id="KW-0697">Rotamase</keyword>
<comment type="catalytic activity">
    <reaction evidence="1 6">
        <text>[protein]-peptidylproline (omega=180) = [protein]-peptidylproline (omega=0)</text>
        <dbReference type="Rhea" id="RHEA:16237"/>
        <dbReference type="Rhea" id="RHEA-COMP:10747"/>
        <dbReference type="Rhea" id="RHEA-COMP:10748"/>
        <dbReference type="ChEBI" id="CHEBI:83833"/>
        <dbReference type="ChEBI" id="CHEBI:83834"/>
        <dbReference type="EC" id="5.2.1.8"/>
    </reaction>
</comment>
<dbReference type="Gene3D" id="3.10.50.40">
    <property type="match status" value="1"/>
</dbReference>
<evidence type="ECO:0000256" key="5">
    <source>
        <dbReference type="ARBA" id="ARBA00023235"/>
    </source>
</evidence>
<reference evidence="9 10" key="1">
    <citation type="submission" date="2018-03" db="EMBL/GenBank/DDBJ databases">
        <title>Genomic Encyclopedia of Archaeal and Bacterial Type Strains, Phase II (KMG-II): from individual species to whole genera.</title>
        <authorList>
            <person name="Goeker M."/>
        </authorList>
    </citation>
    <scope>NUCLEOTIDE SEQUENCE [LARGE SCALE GENOMIC DNA]</scope>
    <source>
        <strain evidence="9 10">DSM 100214</strain>
    </source>
</reference>
<keyword evidence="10" id="KW-1185">Reference proteome</keyword>
<dbReference type="InterPro" id="IPR036944">
    <property type="entry name" value="PPIase_FKBP_N_sf"/>
</dbReference>
<dbReference type="RefSeq" id="WP_110309670.1">
    <property type="nucleotide sequence ID" value="NZ_QICL01000003.1"/>
</dbReference>
<dbReference type="PROSITE" id="PS50059">
    <property type="entry name" value="FKBP_PPIASE"/>
    <property type="match status" value="1"/>
</dbReference>
<sequence length="334" mass="35771">MKKFQILALSAIAAIGTMAVSCQGGAGTPNATLKTEVDSLSYAYGVQLSEGGLNQYLSQLGVIQDTAMFKAVEGQRIAAESDPAKKAQLEKALVSKIDSLNKANSKNLVQFIKGLSESFNSTSKDQDAYFSGLQIGSQLKQMSEGFQNQVLDSAQVNKQALLAGLLNSLKHEKLAIENATDLVNSKMMASQAKSQAKQEEELKKQNGPQIEAATKFLEENKAKDGVVALPSGLQYKVVKQGTGAIPTASDRVKVFYKGSLIDGTVFETNEGKDPVVFGVGQVIKGWTEALQLMPAGSKWTLYIPYDLAYGAQQAGSIAPFSTLIFDIELVSVEK</sequence>
<protein>
    <recommendedName>
        <fullName evidence="3 6">peptidylprolyl isomerase</fullName>
        <ecNumber evidence="3 6">5.2.1.8</ecNumber>
    </recommendedName>
</protein>
<keyword evidence="5 6" id="KW-0413">Isomerase</keyword>
<evidence type="ECO:0000256" key="7">
    <source>
        <dbReference type="SAM" id="SignalP"/>
    </source>
</evidence>
<dbReference type="GO" id="GO:0006457">
    <property type="term" value="P:protein folding"/>
    <property type="evidence" value="ECO:0007669"/>
    <property type="project" value="InterPro"/>
</dbReference>
<evidence type="ECO:0000259" key="8">
    <source>
        <dbReference type="PROSITE" id="PS50059"/>
    </source>
</evidence>
<dbReference type="InterPro" id="IPR001179">
    <property type="entry name" value="PPIase_FKBP_dom"/>
</dbReference>
<dbReference type="EMBL" id="QICL01000003">
    <property type="protein sequence ID" value="PXV67537.1"/>
    <property type="molecule type" value="Genomic_DNA"/>
</dbReference>
<dbReference type="AlphaFoldDB" id="A0A2V3PUF4"/>
<feature type="domain" description="PPIase FKBP-type" evidence="8">
    <location>
        <begin position="249"/>
        <end position="333"/>
    </location>
</feature>
<dbReference type="Pfam" id="PF01346">
    <property type="entry name" value="FKBP_N"/>
    <property type="match status" value="1"/>
</dbReference>
<name>A0A2V3PUF4_9BACT</name>
<feature type="signal peptide" evidence="7">
    <location>
        <begin position="1"/>
        <end position="26"/>
    </location>
</feature>
<evidence type="ECO:0000313" key="9">
    <source>
        <dbReference type="EMBL" id="PXV67537.1"/>
    </source>
</evidence>
<dbReference type="Pfam" id="PF00254">
    <property type="entry name" value="FKBP_C"/>
    <property type="match status" value="1"/>
</dbReference>
<dbReference type="EC" id="5.2.1.8" evidence="3 6"/>
<dbReference type="PANTHER" id="PTHR43811">
    <property type="entry name" value="FKBP-TYPE PEPTIDYL-PROLYL CIS-TRANS ISOMERASE FKPA"/>
    <property type="match status" value="1"/>
</dbReference>
<feature type="chain" id="PRO_5016081472" description="peptidylprolyl isomerase" evidence="7">
    <location>
        <begin position="27"/>
        <end position="334"/>
    </location>
</feature>
<evidence type="ECO:0000256" key="1">
    <source>
        <dbReference type="ARBA" id="ARBA00000971"/>
    </source>
</evidence>
<dbReference type="PROSITE" id="PS51257">
    <property type="entry name" value="PROKAR_LIPOPROTEIN"/>
    <property type="match status" value="1"/>
</dbReference>
<dbReference type="PANTHER" id="PTHR43811:SF19">
    <property type="entry name" value="39 KDA FK506-BINDING NUCLEAR PROTEIN"/>
    <property type="match status" value="1"/>
</dbReference>
<proteinExistence type="inferred from homology"/>
<evidence type="ECO:0000256" key="2">
    <source>
        <dbReference type="ARBA" id="ARBA00006577"/>
    </source>
</evidence>
<dbReference type="Proteomes" id="UP000247973">
    <property type="component" value="Unassembled WGS sequence"/>
</dbReference>
<dbReference type="SUPFAM" id="SSF54534">
    <property type="entry name" value="FKBP-like"/>
    <property type="match status" value="1"/>
</dbReference>
<evidence type="ECO:0000256" key="6">
    <source>
        <dbReference type="PROSITE-ProRule" id="PRU00277"/>
    </source>
</evidence>
<evidence type="ECO:0000256" key="3">
    <source>
        <dbReference type="ARBA" id="ARBA00013194"/>
    </source>
</evidence>
<gene>
    <name evidence="9" type="ORF">CLV62_103210</name>
</gene>
<keyword evidence="7" id="KW-0732">Signal</keyword>
<evidence type="ECO:0000313" key="10">
    <source>
        <dbReference type="Proteomes" id="UP000247973"/>
    </source>
</evidence>
<dbReference type="InterPro" id="IPR000774">
    <property type="entry name" value="PPIase_FKBP_N"/>
</dbReference>
<dbReference type="OrthoDB" id="9814548at2"/>
<evidence type="ECO:0000256" key="4">
    <source>
        <dbReference type="ARBA" id="ARBA00023110"/>
    </source>
</evidence>
<accession>A0A2V3PUF4</accession>
<dbReference type="GO" id="GO:0003755">
    <property type="term" value="F:peptidyl-prolyl cis-trans isomerase activity"/>
    <property type="evidence" value="ECO:0007669"/>
    <property type="project" value="UniProtKB-KW"/>
</dbReference>
<dbReference type="Gene3D" id="1.10.287.460">
    <property type="entry name" value="Peptidyl-prolyl cis-trans isomerase, FKBP-type, N-terminal domain"/>
    <property type="match status" value="1"/>
</dbReference>
<organism evidence="9 10">
    <name type="scientific">Dysgonomonas alginatilytica</name>
    <dbReference type="NCBI Taxonomy" id="1605892"/>
    <lineage>
        <taxon>Bacteria</taxon>
        <taxon>Pseudomonadati</taxon>
        <taxon>Bacteroidota</taxon>
        <taxon>Bacteroidia</taxon>
        <taxon>Bacteroidales</taxon>
        <taxon>Dysgonomonadaceae</taxon>
        <taxon>Dysgonomonas</taxon>
    </lineage>
</organism>
<comment type="caution">
    <text evidence="9">The sequence shown here is derived from an EMBL/GenBank/DDBJ whole genome shotgun (WGS) entry which is preliminary data.</text>
</comment>